<evidence type="ECO:0000256" key="7">
    <source>
        <dbReference type="ARBA" id="ARBA00023170"/>
    </source>
</evidence>
<dbReference type="GO" id="GO:0003700">
    <property type="term" value="F:DNA-binding transcription factor activity"/>
    <property type="evidence" value="ECO:0007669"/>
    <property type="project" value="InterPro"/>
</dbReference>
<dbReference type="EMBL" id="BTSX01000005">
    <property type="protein sequence ID" value="GMS99219.1"/>
    <property type="molecule type" value="Genomic_DNA"/>
</dbReference>
<proteinExistence type="predicted"/>
<dbReference type="InterPro" id="IPR000536">
    <property type="entry name" value="Nucl_hrmn_rcpt_lig-bd"/>
</dbReference>
<dbReference type="Gene3D" id="3.30.50.10">
    <property type="entry name" value="Erythroid Transcription Factor GATA-1, subunit A"/>
    <property type="match status" value="1"/>
</dbReference>
<accession>A0AAV5TZ25</accession>
<dbReference type="SUPFAM" id="SSF48508">
    <property type="entry name" value="Nuclear receptor ligand-binding domain"/>
    <property type="match status" value="1"/>
</dbReference>
<evidence type="ECO:0000256" key="4">
    <source>
        <dbReference type="ARBA" id="ARBA00023015"/>
    </source>
</evidence>
<evidence type="ECO:0008006" key="14">
    <source>
        <dbReference type="Google" id="ProtNLM"/>
    </source>
</evidence>
<evidence type="ECO:0000256" key="6">
    <source>
        <dbReference type="ARBA" id="ARBA00023163"/>
    </source>
</evidence>
<dbReference type="InterPro" id="IPR035500">
    <property type="entry name" value="NHR-like_dom_sf"/>
</dbReference>
<evidence type="ECO:0000256" key="3">
    <source>
        <dbReference type="ARBA" id="ARBA00022833"/>
    </source>
</evidence>
<dbReference type="SUPFAM" id="SSF57716">
    <property type="entry name" value="Glucocorticoid receptor-like (DNA-binding domain)"/>
    <property type="match status" value="1"/>
</dbReference>
<comment type="caution">
    <text evidence="12">The sequence shown here is derived from an EMBL/GenBank/DDBJ whole genome shotgun (WGS) entry which is preliminary data.</text>
</comment>
<dbReference type="PANTHER" id="PTHR46011">
    <property type="entry name" value="NUCLEAR HORMONE RECEPTOR FAMILY MEMBER NHR-86-RELATED"/>
    <property type="match status" value="1"/>
</dbReference>
<dbReference type="GO" id="GO:0043565">
    <property type="term" value="F:sequence-specific DNA binding"/>
    <property type="evidence" value="ECO:0007669"/>
    <property type="project" value="InterPro"/>
</dbReference>
<dbReference type="Gene3D" id="1.10.565.10">
    <property type="entry name" value="Retinoid X Receptor"/>
    <property type="match status" value="1"/>
</dbReference>
<dbReference type="PROSITE" id="PS51030">
    <property type="entry name" value="NUCLEAR_REC_DBD_2"/>
    <property type="match status" value="1"/>
</dbReference>
<evidence type="ECO:0000313" key="12">
    <source>
        <dbReference type="EMBL" id="GMS99219.1"/>
    </source>
</evidence>
<keyword evidence="1" id="KW-0479">Metal-binding</keyword>
<dbReference type="InterPro" id="IPR001628">
    <property type="entry name" value="Znf_hrmn_rcpt"/>
</dbReference>
<evidence type="ECO:0000256" key="2">
    <source>
        <dbReference type="ARBA" id="ARBA00022771"/>
    </source>
</evidence>
<evidence type="ECO:0000256" key="5">
    <source>
        <dbReference type="ARBA" id="ARBA00023125"/>
    </source>
</evidence>
<sequence>MDESHSNGAGSSSASNGKDRFHCLVCGAKSSSYHLGVAACRPCTVFYRRAKRRKMVVCLAISRRCAIDADNALACKRCRFDRFERLLKESRAEEMEDISHSPDVSSPATSVPSVRTSESSAGTSYFGSPPSLPSIDRMNSQTPSSIPSAFSPFPPNVKKKTRLLKQCKQSYRFLNSMRRTCELSARPYPPHVLDMNEKDCPIYPATYSALLAATKITMAAILEFADSMFPEFAELTREEKWNLTVSFYFRYQGFDSCYRAGKKFPEDLSKMFGSFTCFFDHDIIDGFFDDCTTMSQKTREEAKNCMHEFLTRLVRPARLAIARANLEDDEFHAIMVLLFWDTDGSPVRDEIVQIGERYKADVLQELAAYYREELGLNEYATRVGELFMLILHFEKNKDIKEHFEICRMLGIVNDDDFLYQLQKDSAS</sequence>
<dbReference type="Proteomes" id="UP001432027">
    <property type="component" value="Unassembled WGS sequence"/>
</dbReference>
<keyword evidence="13" id="KW-1185">Reference proteome</keyword>
<dbReference type="SMART" id="SM00430">
    <property type="entry name" value="HOLI"/>
    <property type="match status" value="1"/>
</dbReference>
<dbReference type="PANTHER" id="PTHR46011:SF6">
    <property type="entry name" value="HIGH ZINC ACTIVATED NUCLEAR RECEPTOR PROTEIN"/>
    <property type="match status" value="1"/>
</dbReference>
<dbReference type="Pfam" id="PF00105">
    <property type="entry name" value="zf-C4"/>
    <property type="match status" value="1"/>
</dbReference>
<reference evidence="12" key="1">
    <citation type="submission" date="2023-10" db="EMBL/GenBank/DDBJ databases">
        <title>Genome assembly of Pristionchus species.</title>
        <authorList>
            <person name="Yoshida K."/>
            <person name="Sommer R.J."/>
        </authorList>
    </citation>
    <scope>NUCLEOTIDE SEQUENCE</scope>
    <source>
        <strain evidence="12">RS0144</strain>
    </source>
</reference>
<keyword evidence="3" id="KW-0862">Zinc</keyword>
<name>A0AAV5TZ25_9BILA</name>
<dbReference type="PRINTS" id="PR00047">
    <property type="entry name" value="STROIDFINGER"/>
</dbReference>
<keyword evidence="6" id="KW-0804">Transcription</keyword>
<dbReference type="SMART" id="SM00399">
    <property type="entry name" value="ZnF_C4"/>
    <property type="match status" value="1"/>
</dbReference>
<feature type="domain" description="Nuclear receptor" evidence="10">
    <location>
        <begin position="20"/>
        <end position="97"/>
    </location>
</feature>
<feature type="compositionally biased region" description="Polar residues" evidence="9">
    <location>
        <begin position="102"/>
        <end position="126"/>
    </location>
</feature>
<dbReference type="GO" id="GO:0005634">
    <property type="term" value="C:nucleus"/>
    <property type="evidence" value="ECO:0007669"/>
    <property type="project" value="TreeGrafter"/>
</dbReference>
<dbReference type="Pfam" id="PF00104">
    <property type="entry name" value="Hormone_recep"/>
    <property type="match status" value="1"/>
</dbReference>
<evidence type="ECO:0000313" key="13">
    <source>
        <dbReference type="Proteomes" id="UP001432027"/>
    </source>
</evidence>
<feature type="region of interest" description="Disordered" evidence="9">
    <location>
        <begin position="94"/>
        <end position="133"/>
    </location>
</feature>
<gene>
    <name evidence="12" type="ORF">PENTCL1PPCAC_21394</name>
</gene>
<keyword evidence="8" id="KW-0539">Nucleus</keyword>
<dbReference type="GO" id="GO:0008270">
    <property type="term" value="F:zinc ion binding"/>
    <property type="evidence" value="ECO:0007669"/>
    <property type="project" value="UniProtKB-KW"/>
</dbReference>
<evidence type="ECO:0000259" key="11">
    <source>
        <dbReference type="PROSITE" id="PS51843"/>
    </source>
</evidence>
<feature type="domain" description="NR LBD" evidence="11">
    <location>
        <begin position="166"/>
        <end position="427"/>
    </location>
</feature>
<evidence type="ECO:0000256" key="9">
    <source>
        <dbReference type="SAM" id="MobiDB-lite"/>
    </source>
</evidence>
<organism evidence="12 13">
    <name type="scientific">Pristionchus entomophagus</name>
    <dbReference type="NCBI Taxonomy" id="358040"/>
    <lineage>
        <taxon>Eukaryota</taxon>
        <taxon>Metazoa</taxon>
        <taxon>Ecdysozoa</taxon>
        <taxon>Nematoda</taxon>
        <taxon>Chromadorea</taxon>
        <taxon>Rhabditida</taxon>
        <taxon>Rhabditina</taxon>
        <taxon>Diplogasteromorpha</taxon>
        <taxon>Diplogasteroidea</taxon>
        <taxon>Neodiplogasteridae</taxon>
        <taxon>Pristionchus</taxon>
    </lineage>
</organism>
<keyword evidence="7" id="KW-0675">Receptor</keyword>
<dbReference type="AlphaFoldDB" id="A0AAV5TZ25"/>
<dbReference type="InterPro" id="IPR013088">
    <property type="entry name" value="Znf_NHR/GATA"/>
</dbReference>
<dbReference type="PROSITE" id="PS51843">
    <property type="entry name" value="NR_LBD"/>
    <property type="match status" value="1"/>
</dbReference>
<keyword evidence="2" id="KW-0863">Zinc-finger</keyword>
<evidence type="ECO:0000256" key="1">
    <source>
        <dbReference type="ARBA" id="ARBA00022723"/>
    </source>
</evidence>
<keyword evidence="4" id="KW-0805">Transcription regulation</keyword>
<protein>
    <recommendedName>
        <fullName evidence="14">Nuclear receptor</fullName>
    </recommendedName>
</protein>
<keyword evidence="5" id="KW-0238">DNA-binding</keyword>
<evidence type="ECO:0000256" key="8">
    <source>
        <dbReference type="ARBA" id="ARBA00023242"/>
    </source>
</evidence>
<evidence type="ECO:0000259" key="10">
    <source>
        <dbReference type="PROSITE" id="PS51030"/>
    </source>
</evidence>